<proteinExistence type="predicted"/>
<organism evidence="1 2">
    <name type="scientific">Bradymonas sediminis</name>
    <dbReference type="NCBI Taxonomy" id="1548548"/>
    <lineage>
        <taxon>Bacteria</taxon>
        <taxon>Deltaproteobacteria</taxon>
        <taxon>Bradymonadales</taxon>
        <taxon>Bradymonadaceae</taxon>
        <taxon>Bradymonas</taxon>
    </lineage>
</organism>
<keyword evidence="2" id="KW-1185">Reference proteome</keyword>
<dbReference type="Pfam" id="PF19420">
    <property type="entry name" value="DDAH_eukar"/>
    <property type="match status" value="1"/>
</dbReference>
<accession>A0A2Z4FLV2</accession>
<dbReference type="Proteomes" id="UP000249799">
    <property type="component" value="Chromosome"/>
</dbReference>
<dbReference type="SUPFAM" id="SSF55909">
    <property type="entry name" value="Pentein"/>
    <property type="match status" value="1"/>
</dbReference>
<protein>
    <submittedName>
        <fullName evidence="1">Uncharacterized protein</fullName>
    </submittedName>
</protein>
<name>A0A2Z4FLV2_9DELT</name>
<dbReference type="OrthoDB" id="9814070at2"/>
<gene>
    <name evidence="1" type="ORF">DN745_11655</name>
</gene>
<sequence length="323" mass="35890">MKPAVLMTDPRHFAIKGGANPHTRLPDNSLKTVDIARAWPQWHAYIDALLAGGVDVYIIDATPELTGMVFAANAGFLTNRLGQDAPGDKEFYPSHFTAAHRVGEAKLFSDFMEKFGFSVKDYPASMLFEGEADAFPVGRGDALRWLFTWGFRSDAPVADWLEDEIVGAPMTRLKLTNPKYYHGDCLLCDLGGPLLAWTGGLDDESVEKLREEFSERLIEMSDADAVDFIGNSFYVETEKGRFLYTPSAIDAKLRARIEGEGIQVVGVNVNEFFGKGGGGPKCMVFNLGEVDPDDPRLSEEQRAFRRARHVEELRKTRWADSLG</sequence>
<reference evidence="1 2" key="1">
    <citation type="submission" date="2018-06" db="EMBL/GenBank/DDBJ databases">
        <title>Lujinxingia sediminis gen. nov. sp. nov., a new facultative anaerobic member of the class Deltaproteobacteria, and proposal of Lujinxingaceae fam. nov.</title>
        <authorList>
            <person name="Guo L.-Y."/>
            <person name="Li C.-M."/>
            <person name="Wang S."/>
            <person name="Du Z.-J."/>
        </authorList>
    </citation>
    <scope>NUCLEOTIDE SEQUENCE [LARGE SCALE GENOMIC DNA]</scope>
    <source>
        <strain evidence="1 2">FA350</strain>
    </source>
</reference>
<dbReference type="Gene3D" id="3.75.10.10">
    <property type="entry name" value="L-arginine/glycine Amidinotransferase, Chain A"/>
    <property type="match status" value="1"/>
</dbReference>
<dbReference type="AlphaFoldDB" id="A0A2Z4FLV2"/>
<dbReference type="EMBL" id="CP030032">
    <property type="protein sequence ID" value="AWV89959.1"/>
    <property type="molecule type" value="Genomic_DNA"/>
</dbReference>
<evidence type="ECO:0000313" key="2">
    <source>
        <dbReference type="Proteomes" id="UP000249799"/>
    </source>
</evidence>
<dbReference type="KEGG" id="bsed:DN745_11655"/>
<dbReference type="RefSeq" id="WP_111335051.1">
    <property type="nucleotide sequence ID" value="NZ_CP030032.1"/>
</dbReference>
<evidence type="ECO:0000313" key="1">
    <source>
        <dbReference type="EMBL" id="AWV89959.1"/>
    </source>
</evidence>